<dbReference type="GO" id="GO:0015031">
    <property type="term" value="P:protein transport"/>
    <property type="evidence" value="ECO:0007669"/>
    <property type="project" value="UniProtKB-UniRule"/>
</dbReference>
<keyword evidence="6" id="KW-0963">Cytoplasm</keyword>
<evidence type="ECO:0000313" key="8">
    <source>
        <dbReference type="EMBL" id="MCM8557072.1"/>
    </source>
</evidence>
<proteinExistence type="inferred from homology"/>
<comment type="caution">
    <text evidence="8">The sequence shown here is derived from an EMBL/GenBank/DDBJ whole genome shotgun (WGS) entry which is preliminary data.</text>
</comment>
<dbReference type="HAMAP" id="MF_00821">
    <property type="entry name" value="SecB"/>
    <property type="match status" value="1"/>
</dbReference>
<feature type="compositionally biased region" description="Low complexity" evidence="7">
    <location>
        <begin position="40"/>
        <end position="55"/>
    </location>
</feature>
<dbReference type="PANTHER" id="PTHR36918:SF1">
    <property type="entry name" value="PROTEIN-EXPORT PROTEIN SECB"/>
    <property type="match status" value="1"/>
</dbReference>
<dbReference type="AlphaFoldDB" id="A0A9X2EKJ2"/>
<comment type="similarity">
    <text evidence="1 6">Belongs to the SecB family.</text>
</comment>
<evidence type="ECO:0000313" key="9">
    <source>
        <dbReference type="Proteomes" id="UP001155128"/>
    </source>
</evidence>
<comment type="function">
    <text evidence="6">One of the proteins required for the normal export of preproteins out of the cell cytoplasm. It is a molecular chaperone that binds to a subset of precursor proteins, maintaining them in a translocation-competent state. It also specifically binds to its receptor SecA.</text>
</comment>
<dbReference type="Gene3D" id="3.10.420.10">
    <property type="entry name" value="SecB-like"/>
    <property type="match status" value="1"/>
</dbReference>
<protein>
    <recommendedName>
        <fullName evidence="6">Protein-export protein SecB</fullName>
    </recommendedName>
</protein>
<reference evidence="8" key="1">
    <citation type="submission" date="2022-06" db="EMBL/GenBank/DDBJ databases">
        <title>Sphingomicrobium sedimins sp. nov., a marine bacterium isolated from tidal flat.</title>
        <authorList>
            <person name="Kim C.-H."/>
            <person name="Yoo Y."/>
            <person name="Kim J.-J."/>
        </authorList>
    </citation>
    <scope>NUCLEOTIDE SEQUENCE</scope>
    <source>
        <strain evidence="8">GRR-S6-50</strain>
    </source>
</reference>
<evidence type="ECO:0000256" key="7">
    <source>
        <dbReference type="SAM" id="MobiDB-lite"/>
    </source>
</evidence>
<dbReference type="SUPFAM" id="SSF54611">
    <property type="entry name" value="SecB-like"/>
    <property type="match status" value="1"/>
</dbReference>
<evidence type="ECO:0000256" key="1">
    <source>
        <dbReference type="ARBA" id="ARBA00009990"/>
    </source>
</evidence>
<evidence type="ECO:0000256" key="6">
    <source>
        <dbReference type="HAMAP-Rule" id="MF_00821"/>
    </source>
</evidence>
<keyword evidence="4 6" id="KW-0811">Translocation</keyword>
<dbReference type="GO" id="GO:0006457">
    <property type="term" value="P:protein folding"/>
    <property type="evidence" value="ECO:0007669"/>
    <property type="project" value="UniProtKB-UniRule"/>
</dbReference>
<dbReference type="Pfam" id="PF02556">
    <property type="entry name" value="SecB"/>
    <property type="match status" value="1"/>
</dbReference>
<dbReference type="InterPro" id="IPR003708">
    <property type="entry name" value="SecB"/>
</dbReference>
<dbReference type="InterPro" id="IPR035958">
    <property type="entry name" value="SecB-like_sf"/>
</dbReference>
<comment type="subunit">
    <text evidence="6">Homotetramer, a dimer of dimers. One homotetramer interacts with 1 SecA dimer.</text>
</comment>
<keyword evidence="3 6" id="KW-0653">Protein transport</keyword>
<gene>
    <name evidence="6 8" type="primary">secB</name>
    <name evidence="8" type="ORF">NDO55_04475</name>
</gene>
<feature type="region of interest" description="Disordered" evidence="7">
    <location>
        <begin position="36"/>
        <end position="68"/>
    </location>
</feature>
<dbReference type="PANTHER" id="PTHR36918">
    <property type="match status" value="1"/>
</dbReference>
<sequence length="223" mass="24125">MLINARKSRCVASGRLLTALTHHFFARQSALRPDNFKEVNNMADDTPNPDANAAPEGAPPQGDPNQPQVMSLAQYVKDLSVENPNAPKSYQFKGQPKIDLAFNIEVNDVSEGVHEIVLKVDAKSSSDEGVHFVIDLAYAGLFGIRGIPKEHMQPMMLVEIPRMLFPFARQIIADATIQAGFAPLLLDPIDFGAVYMQQMQQMKAQAEQAGAGGDAAPAPTGDA</sequence>
<dbReference type="GO" id="GO:0005737">
    <property type="term" value="C:cytoplasm"/>
    <property type="evidence" value="ECO:0007669"/>
    <property type="project" value="UniProtKB-SubCell"/>
</dbReference>
<dbReference type="RefSeq" id="WP_252112814.1">
    <property type="nucleotide sequence ID" value="NZ_JAMSHT010000001.1"/>
</dbReference>
<evidence type="ECO:0000256" key="4">
    <source>
        <dbReference type="ARBA" id="ARBA00023010"/>
    </source>
</evidence>
<dbReference type="GO" id="GO:0051082">
    <property type="term" value="F:unfolded protein binding"/>
    <property type="evidence" value="ECO:0007669"/>
    <property type="project" value="InterPro"/>
</dbReference>
<keyword evidence="9" id="KW-1185">Reference proteome</keyword>
<evidence type="ECO:0000256" key="5">
    <source>
        <dbReference type="ARBA" id="ARBA00023186"/>
    </source>
</evidence>
<dbReference type="GO" id="GO:0051262">
    <property type="term" value="P:protein tetramerization"/>
    <property type="evidence" value="ECO:0007669"/>
    <property type="project" value="InterPro"/>
</dbReference>
<accession>A0A9X2EKJ2</accession>
<dbReference type="NCBIfam" id="NF004392">
    <property type="entry name" value="PRK05751.1-3"/>
    <property type="match status" value="1"/>
</dbReference>
<name>A0A9X2EKJ2_9SPHN</name>
<dbReference type="PRINTS" id="PR01594">
    <property type="entry name" value="SECBCHAPRONE"/>
</dbReference>
<dbReference type="NCBIfam" id="TIGR00809">
    <property type="entry name" value="secB"/>
    <property type="match status" value="1"/>
</dbReference>
<keyword evidence="2 6" id="KW-0813">Transport</keyword>
<evidence type="ECO:0000256" key="2">
    <source>
        <dbReference type="ARBA" id="ARBA00022448"/>
    </source>
</evidence>
<dbReference type="EMBL" id="JAMSHT010000001">
    <property type="protein sequence ID" value="MCM8557072.1"/>
    <property type="molecule type" value="Genomic_DNA"/>
</dbReference>
<dbReference type="Proteomes" id="UP001155128">
    <property type="component" value="Unassembled WGS sequence"/>
</dbReference>
<evidence type="ECO:0000256" key="3">
    <source>
        <dbReference type="ARBA" id="ARBA00022927"/>
    </source>
</evidence>
<keyword evidence="5 6" id="KW-0143">Chaperone</keyword>
<comment type="subcellular location">
    <subcellularLocation>
        <location evidence="6">Cytoplasm</location>
    </subcellularLocation>
</comment>
<organism evidence="8 9">
    <name type="scientific">Sphingomicrobium sediminis</name>
    <dbReference type="NCBI Taxonomy" id="2950949"/>
    <lineage>
        <taxon>Bacteria</taxon>
        <taxon>Pseudomonadati</taxon>
        <taxon>Pseudomonadota</taxon>
        <taxon>Alphaproteobacteria</taxon>
        <taxon>Sphingomonadales</taxon>
        <taxon>Sphingomonadaceae</taxon>
        <taxon>Sphingomicrobium</taxon>
    </lineage>
</organism>